<sequence length="51" mass="5920">MYSWWHILACICASSLTFQSKFCCKLKPCSQLSNSWGTIDYSSLCWMCFPL</sequence>
<accession>A0A2P2MX81</accession>
<protein>
    <submittedName>
        <fullName evidence="2">Uncharacterized protein</fullName>
    </submittedName>
</protein>
<dbReference type="EMBL" id="GGEC01054338">
    <property type="protein sequence ID" value="MBX34822.1"/>
    <property type="molecule type" value="Transcribed_RNA"/>
</dbReference>
<dbReference type="AlphaFoldDB" id="A0A2P2MX81"/>
<feature type="chain" id="PRO_5015120507" evidence="1">
    <location>
        <begin position="18"/>
        <end position="51"/>
    </location>
</feature>
<organism evidence="2">
    <name type="scientific">Rhizophora mucronata</name>
    <name type="common">Asiatic mangrove</name>
    <dbReference type="NCBI Taxonomy" id="61149"/>
    <lineage>
        <taxon>Eukaryota</taxon>
        <taxon>Viridiplantae</taxon>
        <taxon>Streptophyta</taxon>
        <taxon>Embryophyta</taxon>
        <taxon>Tracheophyta</taxon>
        <taxon>Spermatophyta</taxon>
        <taxon>Magnoliopsida</taxon>
        <taxon>eudicotyledons</taxon>
        <taxon>Gunneridae</taxon>
        <taxon>Pentapetalae</taxon>
        <taxon>rosids</taxon>
        <taxon>fabids</taxon>
        <taxon>Malpighiales</taxon>
        <taxon>Rhizophoraceae</taxon>
        <taxon>Rhizophora</taxon>
    </lineage>
</organism>
<feature type="signal peptide" evidence="1">
    <location>
        <begin position="1"/>
        <end position="17"/>
    </location>
</feature>
<keyword evidence="1" id="KW-0732">Signal</keyword>
<evidence type="ECO:0000256" key="1">
    <source>
        <dbReference type="SAM" id="SignalP"/>
    </source>
</evidence>
<reference evidence="2" key="1">
    <citation type="submission" date="2018-02" db="EMBL/GenBank/DDBJ databases">
        <title>Rhizophora mucronata_Transcriptome.</title>
        <authorList>
            <person name="Meera S.P."/>
            <person name="Sreeshan A."/>
            <person name="Augustine A."/>
        </authorList>
    </citation>
    <scope>NUCLEOTIDE SEQUENCE</scope>
    <source>
        <tissue evidence="2">Leaf</tissue>
    </source>
</reference>
<name>A0A2P2MX81_RHIMU</name>
<evidence type="ECO:0000313" key="2">
    <source>
        <dbReference type="EMBL" id="MBX34822.1"/>
    </source>
</evidence>
<proteinExistence type="predicted"/>